<protein>
    <recommendedName>
        <fullName evidence="1">Dienelactone hydrolase domain-containing protein</fullName>
    </recommendedName>
</protein>
<keyword evidence="3" id="KW-1185">Reference proteome</keyword>
<dbReference type="PANTHER" id="PTHR47668">
    <property type="entry name" value="DIENELACTONE HYDROLASE FAMILY PROTEIN (AFU_ORTHOLOGUE AFUA_6G01940)"/>
    <property type="match status" value="1"/>
</dbReference>
<sequence length="244" mass="26859">MACNACMTIPPVEDSYIPLGQITTITDGLEVYIAAPKDSKTKAGLMYVPDIFGKTPQAFQVCDKLAAAGFWVAFPDVFRGKAWPLEKFPPPDRQELMEWIGGYPFEGQVKPDIACALALLREKGVERFGIVGFCWGGKMSTLSSQDAEVFRATASAHPSFVTVEDAALVNCPILLLPSKDEADLTPFIDAVKARGVEASQEKFDDMHHGWVAARGDWKDPKQQARATEAIQRFVSFFTKHLKGE</sequence>
<dbReference type="OrthoDB" id="17560at2759"/>
<name>A0A4D9D470_9STRA</name>
<dbReference type="Gene3D" id="3.40.50.1820">
    <property type="entry name" value="alpha/beta hydrolase"/>
    <property type="match status" value="1"/>
</dbReference>
<dbReference type="EMBL" id="SDOX01000009">
    <property type="protein sequence ID" value="TFJ86332.1"/>
    <property type="molecule type" value="Genomic_DNA"/>
</dbReference>
<proteinExistence type="predicted"/>
<feature type="domain" description="Dienelactone hydrolase" evidence="1">
    <location>
        <begin position="30"/>
        <end position="240"/>
    </location>
</feature>
<dbReference type="Proteomes" id="UP000355283">
    <property type="component" value="Unassembled WGS sequence"/>
</dbReference>
<dbReference type="Pfam" id="PF01738">
    <property type="entry name" value="DLH"/>
    <property type="match status" value="1"/>
</dbReference>
<dbReference type="InterPro" id="IPR002925">
    <property type="entry name" value="Dienelactn_hydro"/>
</dbReference>
<dbReference type="PANTHER" id="PTHR47668:SF1">
    <property type="entry name" value="DIENELACTONE HYDROLASE DOMAIN-CONTAINING PROTEIN-RELATED"/>
    <property type="match status" value="1"/>
</dbReference>
<evidence type="ECO:0000313" key="3">
    <source>
        <dbReference type="Proteomes" id="UP000355283"/>
    </source>
</evidence>
<evidence type="ECO:0000313" key="2">
    <source>
        <dbReference type="EMBL" id="TFJ86332.1"/>
    </source>
</evidence>
<dbReference type="GO" id="GO:0016787">
    <property type="term" value="F:hydrolase activity"/>
    <property type="evidence" value="ECO:0007669"/>
    <property type="project" value="InterPro"/>
</dbReference>
<dbReference type="InterPro" id="IPR029058">
    <property type="entry name" value="AB_hydrolase_fold"/>
</dbReference>
<organism evidence="2 3">
    <name type="scientific">Nannochloropsis salina CCMP1776</name>
    <dbReference type="NCBI Taxonomy" id="1027361"/>
    <lineage>
        <taxon>Eukaryota</taxon>
        <taxon>Sar</taxon>
        <taxon>Stramenopiles</taxon>
        <taxon>Ochrophyta</taxon>
        <taxon>Eustigmatophyceae</taxon>
        <taxon>Eustigmatales</taxon>
        <taxon>Monodopsidaceae</taxon>
        <taxon>Microchloropsis</taxon>
        <taxon>Microchloropsis salina</taxon>
    </lineage>
</organism>
<evidence type="ECO:0000259" key="1">
    <source>
        <dbReference type="Pfam" id="PF01738"/>
    </source>
</evidence>
<accession>A0A4D9D470</accession>
<reference evidence="2 3" key="1">
    <citation type="submission" date="2019-01" db="EMBL/GenBank/DDBJ databases">
        <title>Nuclear Genome Assembly of the Microalgal Biofuel strain Nannochloropsis salina CCMP1776.</title>
        <authorList>
            <person name="Hovde B."/>
        </authorList>
    </citation>
    <scope>NUCLEOTIDE SEQUENCE [LARGE SCALE GENOMIC DNA]</scope>
    <source>
        <strain evidence="2 3">CCMP1776</strain>
    </source>
</reference>
<gene>
    <name evidence="2" type="ORF">NSK_002540</name>
</gene>
<comment type="caution">
    <text evidence="2">The sequence shown here is derived from an EMBL/GenBank/DDBJ whole genome shotgun (WGS) entry which is preliminary data.</text>
</comment>
<dbReference type="SUPFAM" id="SSF53474">
    <property type="entry name" value="alpha/beta-Hydrolases"/>
    <property type="match status" value="1"/>
</dbReference>
<dbReference type="AlphaFoldDB" id="A0A4D9D470"/>